<reference evidence="2" key="3">
    <citation type="submission" date="2025-09" db="UniProtKB">
        <authorList>
            <consortium name="Ensembl"/>
        </authorList>
    </citation>
    <scope>IDENTIFICATION</scope>
</reference>
<keyword evidence="3" id="KW-1185">Reference proteome</keyword>
<dbReference type="GO" id="GO:0017124">
    <property type="term" value="F:SH3 domain binding"/>
    <property type="evidence" value="ECO:0007669"/>
    <property type="project" value="TreeGrafter"/>
</dbReference>
<evidence type="ECO:0000256" key="1">
    <source>
        <dbReference type="ARBA" id="ARBA00010020"/>
    </source>
</evidence>
<dbReference type="Proteomes" id="UP000265140">
    <property type="component" value="Chromosome 5"/>
</dbReference>
<dbReference type="InterPro" id="IPR028457">
    <property type="entry name" value="ABI"/>
</dbReference>
<proteinExistence type="inferred from homology"/>
<dbReference type="Ensembl" id="ENSELUT00000095853.1">
    <property type="protein sequence ID" value="ENSELUP00000089152.1"/>
    <property type="gene ID" value="ENSELUG00000011728.3"/>
</dbReference>
<dbReference type="GeneTree" id="ENSGT00940000167052"/>
<dbReference type="PANTHER" id="PTHR10460">
    <property type="entry name" value="ABL INTERACTOR FAMILY MEMBER"/>
    <property type="match status" value="1"/>
</dbReference>
<protein>
    <recommendedName>
        <fullName evidence="4">ABI family, member 3b</fullName>
    </recommendedName>
</protein>
<reference evidence="2" key="2">
    <citation type="submission" date="2025-08" db="UniProtKB">
        <authorList>
            <consortium name="Ensembl"/>
        </authorList>
    </citation>
    <scope>IDENTIFICATION</scope>
</reference>
<dbReference type="GO" id="GO:0001764">
    <property type="term" value="P:neuron migration"/>
    <property type="evidence" value="ECO:0007669"/>
    <property type="project" value="TreeGrafter"/>
</dbReference>
<dbReference type="PANTHER" id="PTHR10460:SF60">
    <property type="entry name" value="ABI GENE FAMILY MEMBER 3"/>
    <property type="match status" value="1"/>
</dbReference>
<dbReference type="GO" id="GO:0098858">
    <property type="term" value="C:actin-based cell projection"/>
    <property type="evidence" value="ECO:0007669"/>
    <property type="project" value="TreeGrafter"/>
</dbReference>
<evidence type="ECO:0008006" key="4">
    <source>
        <dbReference type="Google" id="ProtNLM"/>
    </source>
</evidence>
<dbReference type="Gene3D" id="6.10.140.1620">
    <property type="match status" value="1"/>
</dbReference>
<dbReference type="GO" id="GO:0035591">
    <property type="term" value="F:signaling adaptor activity"/>
    <property type="evidence" value="ECO:0007669"/>
    <property type="project" value="TreeGrafter"/>
</dbReference>
<evidence type="ECO:0000313" key="3">
    <source>
        <dbReference type="Proteomes" id="UP000265140"/>
    </source>
</evidence>
<evidence type="ECO:0000313" key="2">
    <source>
        <dbReference type="Ensembl" id="ENSELUP00000089152.1"/>
    </source>
</evidence>
<name>A0AAY5KRN7_ESOLU</name>
<comment type="similarity">
    <text evidence="1">Belongs to the ABI family.</text>
</comment>
<reference evidence="2 3" key="1">
    <citation type="submission" date="2020-02" db="EMBL/GenBank/DDBJ databases">
        <title>Esox lucius (northern pike) genome, fEsoLuc1, primary haplotype.</title>
        <authorList>
            <person name="Myers G."/>
            <person name="Karagic N."/>
            <person name="Meyer A."/>
            <person name="Pippel M."/>
            <person name="Reichard M."/>
            <person name="Winkler S."/>
            <person name="Tracey A."/>
            <person name="Sims Y."/>
            <person name="Howe K."/>
            <person name="Rhie A."/>
            <person name="Formenti G."/>
            <person name="Durbin R."/>
            <person name="Fedrigo O."/>
            <person name="Jarvis E.D."/>
        </authorList>
    </citation>
    <scope>NUCLEOTIDE SEQUENCE [LARGE SCALE GENOMIC DNA]</scope>
</reference>
<dbReference type="GO" id="GO:0031209">
    <property type="term" value="C:SCAR complex"/>
    <property type="evidence" value="ECO:0007669"/>
    <property type="project" value="TreeGrafter"/>
</dbReference>
<accession>A0AAY5KRN7</accession>
<sequence>MHIELVSQILQEAPTARKALIDNYANLHKVADYCENNYLGLVQALEETKALTTQALASVTYQINSLASSVLRLLETPTISFPHMACIELPQNCFKLQHLIFFNPGKIARKVT</sequence>
<organism evidence="2 3">
    <name type="scientific">Esox lucius</name>
    <name type="common">Northern pike</name>
    <dbReference type="NCBI Taxonomy" id="8010"/>
    <lineage>
        <taxon>Eukaryota</taxon>
        <taxon>Metazoa</taxon>
        <taxon>Chordata</taxon>
        <taxon>Craniata</taxon>
        <taxon>Vertebrata</taxon>
        <taxon>Euteleostomi</taxon>
        <taxon>Actinopterygii</taxon>
        <taxon>Neopterygii</taxon>
        <taxon>Teleostei</taxon>
        <taxon>Protacanthopterygii</taxon>
        <taxon>Esociformes</taxon>
        <taxon>Esocidae</taxon>
        <taxon>Esox</taxon>
    </lineage>
</organism>
<dbReference type="GO" id="GO:0030027">
    <property type="term" value="C:lamellipodium"/>
    <property type="evidence" value="ECO:0007669"/>
    <property type="project" value="TreeGrafter"/>
</dbReference>
<dbReference type="AlphaFoldDB" id="A0AAY5KRN7"/>